<feature type="chain" id="PRO_5015355599" evidence="8">
    <location>
        <begin position="28"/>
        <end position="450"/>
    </location>
</feature>
<dbReference type="SUPFAM" id="SSF56954">
    <property type="entry name" value="Outer membrane efflux proteins (OEP)"/>
    <property type="match status" value="1"/>
</dbReference>
<evidence type="ECO:0000256" key="8">
    <source>
        <dbReference type="SAM" id="SignalP"/>
    </source>
</evidence>
<dbReference type="GO" id="GO:0015288">
    <property type="term" value="F:porin activity"/>
    <property type="evidence" value="ECO:0007669"/>
    <property type="project" value="TreeGrafter"/>
</dbReference>
<dbReference type="NCBIfam" id="TIGR01844">
    <property type="entry name" value="type_I_sec_TolC"/>
    <property type="match status" value="1"/>
</dbReference>
<dbReference type="InterPro" id="IPR010130">
    <property type="entry name" value="T1SS_OMP_TolC"/>
</dbReference>
<proteinExistence type="inferred from homology"/>
<reference evidence="9 10" key="1">
    <citation type="submission" date="2018-04" db="EMBL/GenBank/DDBJ databases">
        <authorList>
            <person name="Go L.Y."/>
            <person name="Mitchell J.A."/>
        </authorList>
    </citation>
    <scope>NUCLEOTIDE SEQUENCE [LARGE SCALE GENOMIC DNA]</scope>
    <source>
        <strain evidence="9 10">KCJK7865</strain>
    </source>
</reference>
<name>A0A2R7UF29_PSEDL</name>
<evidence type="ECO:0000313" key="10">
    <source>
        <dbReference type="Proteomes" id="UP000244874"/>
    </source>
</evidence>
<dbReference type="GO" id="GO:0009279">
    <property type="term" value="C:cell outer membrane"/>
    <property type="evidence" value="ECO:0007669"/>
    <property type="project" value="UniProtKB-SubCell"/>
</dbReference>
<gene>
    <name evidence="9" type="ORF">DBB42_19185</name>
</gene>
<dbReference type="InterPro" id="IPR051906">
    <property type="entry name" value="TolC-like"/>
</dbReference>
<dbReference type="Gene3D" id="1.20.1600.10">
    <property type="entry name" value="Outer membrane efflux proteins (OEP)"/>
    <property type="match status" value="1"/>
</dbReference>
<feature type="signal peptide" evidence="8">
    <location>
        <begin position="1"/>
        <end position="27"/>
    </location>
</feature>
<comment type="similarity">
    <text evidence="2">Belongs to the outer membrane factor (OMF) (TC 1.B.17) family.</text>
</comment>
<dbReference type="PROSITE" id="PS51257">
    <property type="entry name" value="PROKAR_LIPOPROTEIN"/>
    <property type="match status" value="1"/>
</dbReference>
<organism evidence="9 10">
    <name type="scientific">Pseudomonas plecoglossicida</name>
    <dbReference type="NCBI Taxonomy" id="70775"/>
    <lineage>
        <taxon>Bacteria</taxon>
        <taxon>Pseudomonadati</taxon>
        <taxon>Pseudomonadota</taxon>
        <taxon>Gammaproteobacteria</taxon>
        <taxon>Pseudomonadales</taxon>
        <taxon>Pseudomonadaceae</taxon>
        <taxon>Pseudomonas</taxon>
    </lineage>
</organism>
<dbReference type="RefSeq" id="WP_108481217.1">
    <property type="nucleotide sequence ID" value="NZ_QANO01000141.1"/>
</dbReference>
<protein>
    <submittedName>
        <fullName evidence="9">Channel protein TolC</fullName>
    </submittedName>
</protein>
<keyword evidence="3" id="KW-0813">Transport</keyword>
<comment type="subcellular location">
    <subcellularLocation>
        <location evidence="1">Cell outer membrane</location>
    </subcellularLocation>
</comment>
<dbReference type="EMBL" id="QANO01000141">
    <property type="protein sequence ID" value="PTU50611.1"/>
    <property type="molecule type" value="Genomic_DNA"/>
</dbReference>
<dbReference type="Proteomes" id="UP000244874">
    <property type="component" value="Unassembled WGS sequence"/>
</dbReference>
<evidence type="ECO:0000256" key="2">
    <source>
        <dbReference type="ARBA" id="ARBA00007613"/>
    </source>
</evidence>
<keyword evidence="6" id="KW-0472">Membrane</keyword>
<evidence type="ECO:0000256" key="7">
    <source>
        <dbReference type="ARBA" id="ARBA00023237"/>
    </source>
</evidence>
<evidence type="ECO:0000256" key="6">
    <source>
        <dbReference type="ARBA" id="ARBA00023136"/>
    </source>
</evidence>
<keyword evidence="7" id="KW-0998">Cell outer membrane</keyword>
<sequence length="450" mass="49108">MFGQSTRTCLAVLALALALACASTVQASDLYQTYQQALGHDLAYAAAQQRQQAAAQKAPQALAKLLPHLSLESGAAWVDREHSGPAHRNRDNSNAYALVLIQPLLRWQNVVGHEQGKALATAGEIDLLAARQDLMLRVADAYFELLLAEDQLATSRQQVHTLGQQLDKAQRLRREGSGTENEVQRIQARYDLAQAEQIAADNALRLNQQALARLTGSMPGELARPDDLVSFSGPQPARLDAWTDQARQHNLKVQAAEVRQLIAEQEVDKQRAGHLPTLDLVAAHGRFASVGGSLYDVTVPEEKYTQTVVGVQLSVPLYAGGGTQSRTREARALQGAAESELEDARREADFMARQAYLNLTGGISQYQALQQALRSSQSDLRITTHAYEAGARISNDVLDAEQQLTRTRLQLARQRYAILQAQLRLMAASGSLSDDSLKALSALLTERVQG</sequence>
<evidence type="ECO:0000256" key="1">
    <source>
        <dbReference type="ARBA" id="ARBA00004442"/>
    </source>
</evidence>
<keyword evidence="4" id="KW-1134">Transmembrane beta strand</keyword>
<dbReference type="AlphaFoldDB" id="A0A2R7UF29"/>
<dbReference type="Pfam" id="PF02321">
    <property type="entry name" value="OEP"/>
    <property type="match status" value="2"/>
</dbReference>
<dbReference type="PANTHER" id="PTHR30026">
    <property type="entry name" value="OUTER MEMBRANE PROTEIN TOLC"/>
    <property type="match status" value="1"/>
</dbReference>
<evidence type="ECO:0000256" key="5">
    <source>
        <dbReference type="ARBA" id="ARBA00022692"/>
    </source>
</evidence>
<evidence type="ECO:0000313" key="9">
    <source>
        <dbReference type="EMBL" id="PTU50611.1"/>
    </source>
</evidence>
<evidence type="ECO:0000256" key="3">
    <source>
        <dbReference type="ARBA" id="ARBA00022448"/>
    </source>
</evidence>
<accession>A0A2R7UF29</accession>
<evidence type="ECO:0000256" key="4">
    <source>
        <dbReference type="ARBA" id="ARBA00022452"/>
    </source>
</evidence>
<dbReference type="InterPro" id="IPR003423">
    <property type="entry name" value="OMP_efflux"/>
</dbReference>
<keyword evidence="5" id="KW-0812">Transmembrane</keyword>
<dbReference type="GO" id="GO:1990281">
    <property type="term" value="C:efflux pump complex"/>
    <property type="evidence" value="ECO:0007669"/>
    <property type="project" value="TreeGrafter"/>
</dbReference>
<keyword evidence="8" id="KW-0732">Signal</keyword>
<dbReference type="GO" id="GO:0015562">
    <property type="term" value="F:efflux transmembrane transporter activity"/>
    <property type="evidence" value="ECO:0007669"/>
    <property type="project" value="InterPro"/>
</dbReference>
<dbReference type="PANTHER" id="PTHR30026:SF20">
    <property type="entry name" value="OUTER MEMBRANE PROTEIN TOLC"/>
    <property type="match status" value="1"/>
</dbReference>
<comment type="caution">
    <text evidence="9">The sequence shown here is derived from an EMBL/GenBank/DDBJ whole genome shotgun (WGS) entry which is preliminary data.</text>
</comment>